<dbReference type="NCBIfam" id="NF006367">
    <property type="entry name" value="PRK08591.1"/>
    <property type="match status" value="1"/>
</dbReference>
<dbReference type="EMBL" id="CP102173">
    <property type="protein sequence ID" value="UUP15194.1"/>
    <property type="molecule type" value="Genomic_DNA"/>
</dbReference>
<dbReference type="PROSITE" id="PS50975">
    <property type="entry name" value="ATP_GRASP"/>
    <property type="match status" value="1"/>
</dbReference>
<sequence>MPGLRRVLVANRGEIAVRIIRACLDEGIESVLVVSEADRETAGAYLADRVVCIGPAPSTQSYLDVDRVMAAAVGTGCDGLHPGYGFLAERPELAQACADNDITFVGPDADTIRRGGDKILARALARDNGVPVGSGSDALDDARQARAIAEEVGYPVLLKAAAGGGGRGMVLVETSDHLEGSFAAASHEALQAFGDGRLYVERYIRRARHVEVQILGDCFGNIVHLGERDCSMQRRFQKIVEESPAHELGDDVRDSLHNAALALTRALDYVGAATVEFIVDADTGDASFLEINTRVQVEHPVTELVTGIDIVREQLRVAGGLALSFTQDDVVICGHAIECRINAENPDLDFLPAPGTVTRWIPPQGGGVRVDSHVYGGYTIPPYYDSMIAKVITHGVDRAQAIARMTRALDHLVIEGVVTNRDFLMALISHPDFVGQRHSTRWIEESYLASPV</sequence>
<keyword evidence="11" id="KW-1185">Reference proteome</keyword>
<dbReference type="Gene3D" id="3.30.470.20">
    <property type="entry name" value="ATP-grasp fold, B domain"/>
    <property type="match status" value="1"/>
</dbReference>
<dbReference type="Pfam" id="PF02785">
    <property type="entry name" value="Biotin_carb_C"/>
    <property type="match status" value="1"/>
</dbReference>
<dbReference type="SUPFAM" id="SSF52440">
    <property type="entry name" value="PreATP-grasp domain"/>
    <property type="match status" value="1"/>
</dbReference>
<comment type="function">
    <text evidence="1">This protein is a component of the acetyl coenzyme A carboxylase complex; first, biotin carboxylase catalyzes the carboxylation of the carrier protein and then the transcarboxylase transfers the carboxyl group to form malonyl-CoA.</text>
</comment>
<evidence type="ECO:0000256" key="6">
    <source>
        <dbReference type="ARBA" id="ARBA00048600"/>
    </source>
</evidence>
<dbReference type="InterPro" id="IPR005482">
    <property type="entry name" value="Biotin_COase_C"/>
</dbReference>
<dbReference type="Proteomes" id="UP001316184">
    <property type="component" value="Chromosome"/>
</dbReference>
<evidence type="ECO:0000259" key="9">
    <source>
        <dbReference type="PROSITE" id="PS50979"/>
    </source>
</evidence>
<dbReference type="InterPro" id="IPR011054">
    <property type="entry name" value="Rudment_hybrid_motif"/>
</dbReference>
<dbReference type="PROSITE" id="PS00867">
    <property type="entry name" value="CPSASE_2"/>
    <property type="match status" value="1"/>
</dbReference>
<dbReference type="GO" id="GO:0003989">
    <property type="term" value="F:acetyl-CoA carboxylase activity"/>
    <property type="evidence" value="ECO:0007669"/>
    <property type="project" value="UniProtKB-EC"/>
</dbReference>
<evidence type="ECO:0000256" key="4">
    <source>
        <dbReference type="ARBA" id="ARBA00022741"/>
    </source>
</evidence>
<gene>
    <name evidence="10" type="ORF">NQV15_07760</name>
</gene>
<evidence type="ECO:0000313" key="11">
    <source>
        <dbReference type="Proteomes" id="UP001316184"/>
    </source>
</evidence>
<evidence type="ECO:0000256" key="1">
    <source>
        <dbReference type="ARBA" id="ARBA00003761"/>
    </source>
</evidence>
<evidence type="ECO:0000256" key="7">
    <source>
        <dbReference type="PROSITE-ProRule" id="PRU00409"/>
    </source>
</evidence>
<name>A0ABY5ME54_9ACTN</name>
<dbReference type="Pfam" id="PF00289">
    <property type="entry name" value="Biotin_carb_N"/>
    <property type="match status" value="1"/>
</dbReference>
<dbReference type="EC" id="6.3.4.14" evidence="2"/>
<dbReference type="PROSITE" id="PS50979">
    <property type="entry name" value="BC"/>
    <property type="match status" value="1"/>
</dbReference>
<evidence type="ECO:0000259" key="8">
    <source>
        <dbReference type="PROSITE" id="PS50975"/>
    </source>
</evidence>
<dbReference type="InterPro" id="IPR011761">
    <property type="entry name" value="ATP-grasp"/>
</dbReference>
<dbReference type="SMART" id="SM00878">
    <property type="entry name" value="Biotin_carb_C"/>
    <property type="match status" value="1"/>
</dbReference>
<dbReference type="InterPro" id="IPR005481">
    <property type="entry name" value="BC-like_N"/>
</dbReference>
<comment type="catalytic activity">
    <reaction evidence="6">
        <text>N(6)-biotinyl-L-lysyl-[protein] + hydrogencarbonate + ATP = N(6)-carboxybiotinyl-L-lysyl-[protein] + ADP + phosphate + H(+)</text>
        <dbReference type="Rhea" id="RHEA:13501"/>
        <dbReference type="Rhea" id="RHEA-COMP:10505"/>
        <dbReference type="Rhea" id="RHEA-COMP:10506"/>
        <dbReference type="ChEBI" id="CHEBI:15378"/>
        <dbReference type="ChEBI" id="CHEBI:17544"/>
        <dbReference type="ChEBI" id="CHEBI:30616"/>
        <dbReference type="ChEBI" id="CHEBI:43474"/>
        <dbReference type="ChEBI" id="CHEBI:83144"/>
        <dbReference type="ChEBI" id="CHEBI:83145"/>
        <dbReference type="ChEBI" id="CHEBI:456216"/>
        <dbReference type="EC" id="6.3.4.14"/>
    </reaction>
</comment>
<keyword evidence="3 10" id="KW-0436">Ligase</keyword>
<evidence type="ECO:0000256" key="2">
    <source>
        <dbReference type="ARBA" id="ARBA00013263"/>
    </source>
</evidence>
<dbReference type="InterPro" id="IPR011764">
    <property type="entry name" value="Biotin_carboxylation_dom"/>
</dbReference>
<evidence type="ECO:0000256" key="3">
    <source>
        <dbReference type="ARBA" id="ARBA00022598"/>
    </source>
</evidence>
<keyword evidence="4 7" id="KW-0547">Nucleotide-binding</keyword>
<dbReference type="RefSeq" id="WP_232399248.1">
    <property type="nucleotide sequence ID" value="NZ_CP102173.1"/>
</dbReference>
<reference evidence="10 11" key="1">
    <citation type="submission" date="2022-08" db="EMBL/GenBank/DDBJ databases">
        <title>novel species in genus Aeromicrobium.</title>
        <authorList>
            <person name="Ye L."/>
        </authorList>
    </citation>
    <scope>NUCLEOTIDE SEQUENCE [LARGE SCALE GENOMIC DNA]</scope>
    <source>
        <strain evidence="11">zg-Y1379</strain>
    </source>
</reference>
<dbReference type="SUPFAM" id="SSF51246">
    <property type="entry name" value="Rudiment single hybrid motif"/>
    <property type="match status" value="1"/>
</dbReference>
<evidence type="ECO:0000313" key="10">
    <source>
        <dbReference type="EMBL" id="UUP15194.1"/>
    </source>
</evidence>
<dbReference type="PROSITE" id="PS00866">
    <property type="entry name" value="CPSASE_1"/>
    <property type="match status" value="1"/>
</dbReference>
<accession>A0ABY5ME54</accession>
<dbReference type="Pfam" id="PF02786">
    <property type="entry name" value="CPSase_L_D2"/>
    <property type="match status" value="1"/>
</dbReference>
<keyword evidence="5 7" id="KW-0067">ATP-binding</keyword>
<organism evidence="10 11">
    <name type="scientific">Aeromicrobium wangtongii</name>
    <dbReference type="NCBI Taxonomy" id="2969247"/>
    <lineage>
        <taxon>Bacteria</taxon>
        <taxon>Bacillati</taxon>
        <taxon>Actinomycetota</taxon>
        <taxon>Actinomycetes</taxon>
        <taxon>Propionibacteriales</taxon>
        <taxon>Nocardioidaceae</taxon>
        <taxon>Aeromicrobium</taxon>
    </lineage>
</organism>
<dbReference type="PANTHER" id="PTHR48095">
    <property type="entry name" value="PYRUVATE CARBOXYLASE SUBUNIT A"/>
    <property type="match status" value="1"/>
</dbReference>
<dbReference type="InterPro" id="IPR016185">
    <property type="entry name" value="PreATP-grasp_dom_sf"/>
</dbReference>
<dbReference type="SUPFAM" id="SSF56059">
    <property type="entry name" value="Glutathione synthetase ATP-binding domain-like"/>
    <property type="match status" value="1"/>
</dbReference>
<dbReference type="InterPro" id="IPR051602">
    <property type="entry name" value="ACC_Biotin_Carboxylase"/>
</dbReference>
<feature type="domain" description="Biotin carboxylation" evidence="9">
    <location>
        <begin position="3"/>
        <end position="448"/>
    </location>
</feature>
<feature type="domain" description="ATP-grasp" evidence="8">
    <location>
        <begin position="122"/>
        <end position="319"/>
    </location>
</feature>
<evidence type="ECO:0000256" key="5">
    <source>
        <dbReference type="ARBA" id="ARBA00022840"/>
    </source>
</evidence>
<protein>
    <recommendedName>
        <fullName evidence="2">biotin carboxylase</fullName>
        <ecNumber evidence="2">6.3.4.14</ecNumber>
    </recommendedName>
</protein>
<dbReference type="PANTHER" id="PTHR48095:SF2">
    <property type="entry name" value="BIOTIN CARBOXYLASE, CHLOROPLASTIC"/>
    <property type="match status" value="1"/>
</dbReference>
<dbReference type="InterPro" id="IPR005479">
    <property type="entry name" value="CPAse_ATP-bd"/>
</dbReference>
<proteinExistence type="predicted"/>